<dbReference type="InterPro" id="IPR036390">
    <property type="entry name" value="WH_DNA-bd_sf"/>
</dbReference>
<protein>
    <recommendedName>
        <fullName evidence="5">Fork-head domain-containing protein</fullName>
    </recommendedName>
</protein>
<dbReference type="SUPFAM" id="SSF46785">
    <property type="entry name" value="Winged helix' DNA-binding domain"/>
    <property type="match status" value="1"/>
</dbReference>
<organism evidence="6">
    <name type="scientific">Hyalella azteca</name>
    <name type="common">Amphipod</name>
    <dbReference type="NCBI Taxonomy" id="294128"/>
    <lineage>
        <taxon>Eukaryota</taxon>
        <taxon>Metazoa</taxon>
        <taxon>Ecdysozoa</taxon>
        <taxon>Arthropoda</taxon>
        <taxon>Crustacea</taxon>
        <taxon>Multicrustacea</taxon>
        <taxon>Malacostraca</taxon>
        <taxon>Eumalacostraca</taxon>
        <taxon>Peracarida</taxon>
        <taxon>Amphipoda</taxon>
        <taxon>Senticaudata</taxon>
        <taxon>Talitrida</taxon>
        <taxon>Talitroidea</taxon>
        <taxon>Hyalellidae</taxon>
        <taxon>Hyalella</taxon>
    </lineage>
</organism>
<name>A0A6A0H6L8_HYAAZ</name>
<dbReference type="GO" id="GO:0000981">
    <property type="term" value="F:DNA-binding transcription factor activity, RNA polymerase II-specific"/>
    <property type="evidence" value="ECO:0007669"/>
    <property type="project" value="TreeGrafter"/>
</dbReference>
<gene>
    <name evidence="6" type="ORF">HAZT_HAZT001027</name>
</gene>
<feature type="compositionally biased region" description="Polar residues" evidence="4">
    <location>
        <begin position="193"/>
        <end position="202"/>
    </location>
</feature>
<dbReference type="Proteomes" id="UP000711488">
    <property type="component" value="Unassembled WGS sequence"/>
</dbReference>
<dbReference type="InterPro" id="IPR050211">
    <property type="entry name" value="FOX_domain-containing"/>
</dbReference>
<dbReference type="PANTHER" id="PTHR11829">
    <property type="entry name" value="FORKHEAD BOX PROTEIN"/>
    <property type="match status" value="1"/>
</dbReference>
<dbReference type="Gene3D" id="1.10.10.10">
    <property type="entry name" value="Winged helix-like DNA-binding domain superfamily/Winged helix DNA-binding domain"/>
    <property type="match status" value="1"/>
</dbReference>
<dbReference type="EMBL" id="JQDR03006811">
    <property type="protein sequence ID" value="KAA0199635.1"/>
    <property type="molecule type" value="Genomic_DNA"/>
</dbReference>
<evidence type="ECO:0000313" key="6">
    <source>
        <dbReference type="EMBL" id="KAA0199635.1"/>
    </source>
</evidence>
<dbReference type="SMART" id="SM00339">
    <property type="entry name" value="FH"/>
    <property type="match status" value="1"/>
</dbReference>
<feature type="domain" description="Fork-head" evidence="5">
    <location>
        <begin position="1"/>
        <end position="62"/>
    </location>
</feature>
<keyword evidence="2 3" id="KW-0539">Nucleus</keyword>
<dbReference type="GO" id="GO:0005634">
    <property type="term" value="C:nucleus"/>
    <property type="evidence" value="ECO:0007669"/>
    <property type="project" value="UniProtKB-SubCell"/>
</dbReference>
<proteinExistence type="predicted"/>
<dbReference type="PROSITE" id="PS00658">
    <property type="entry name" value="FORK_HEAD_2"/>
    <property type="match status" value="1"/>
</dbReference>
<reference evidence="6" key="2">
    <citation type="journal article" date="2018" name="Environ. Sci. Technol.">
        <title>The Toxicogenome of Hyalella azteca: A Model for Sediment Ecotoxicology and Evolutionary Toxicology.</title>
        <authorList>
            <person name="Poynton H.C."/>
            <person name="Hasenbein S."/>
            <person name="Benoit J.B."/>
            <person name="Sepulveda M.S."/>
            <person name="Poelchau M.F."/>
            <person name="Hughes D.S.T."/>
            <person name="Murali S.C."/>
            <person name="Chen S."/>
            <person name="Glastad K.M."/>
            <person name="Goodisman M.A.D."/>
            <person name="Werren J.H."/>
            <person name="Vineis J.H."/>
            <person name="Bowen J.L."/>
            <person name="Friedrich M."/>
            <person name="Jones J."/>
            <person name="Robertson H.M."/>
            <person name="Feyereisen R."/>
            <person name="Mechler-Hickson A."/>
            <person name="Mathers N."/>
            <person name="Lee C.E."/>
            <person name="Colbourne J.K."/>
            <person name="Biales A."/>
            <person name="Johnston J.S."/>
            <person name="Wellborn G.A."/>
            <person name="Rosendale A.J."/>
            <person name="Cridge A.G."/>
            <person name="Munoz-Torres M.C."/>
            <person name="Bain P.A."/>
            <person name="Manny A.R."/>
            <person name="Major K.M."/>
            <person name="Lambert F.N."/>
            <person name="Vulpe C.D."/>
            <person name="Tuck P."/>
            <person name="Blalock B.J."/>
            <person name="Lin Y.Y."/>
            <person name="Smith M.E."/>
            <person name="Ochoa-Acuna H."/>
            <person name="Chen M.M."/>
            <person name="Childers C.P."/>
            <person name="Qu J."/>
            <person name="Dugan S."/>
            <person name="Lee S.L."/>
            <person name="Chao H."/>
            <person name="Dinh H."/>
            <person name="Han Y."/>
            <person name="Doddapaneni H."/>
            <person name="Worley K.C."/>
            <person name="Muzny D.M."/>
            <person name="Gibbs R.A."/>
            <person name="Richards S."/>
        </authorList>
    </citation>
    <scope>NUCLEOTIDE SEQUENCE</scope>
    <source>
        <strain evidence="6">HAZT.00-mixed</strain>
        <tissue evidence="6">Whole organism</tissue>
    </source>
</reference>
<dbReference type="GO" id="GO:0009653">
    <property type="term" value="P:anatomical structure morphogenesis"/>
    <property type="evidence" value="ECO:0007669"/>
    <property type="project" value="TreeGrafter"/>
</dbReference>
<dbReference type="PROSITE" id="PS50039">
    <property type="entry name" value="FORK_HEAD_3"/>
    <property type="match status" value="1"/>
</dbReference>
<dbReference type="InterPro" id="IPR036388">
    <property type="entry name" value="WH-like_DNA-bd_sf"/>
</dbReference>
<dbReference type="PANTHER" id="PTHR11829:SF377">
    <property type="entry name" value="FORK HEAD DOMAIN-CONTAINING PROTEIN FD4-RELATED"/>
    <property type="match status" value="1"/>
</dbReference>
<dbReference type="OrthoDB" id="5954824at2759"/>
<evidence type="ECO:0000256" key="1">
    <source>
        <dbReference type="ARBA" id="ARBA00023125"/>
    </source>
</evidence>
<comment type="subcellular location">
    <subcellularLocation>
        <location evidence="3">Nucleus</location>
    </subcellularLocation>
</comment>
<dbReference type="AlphaFoldDB" id="A0A6A0H6L8"/>
<evidence type="ECO:0000256" key="4">
    <source>
        <dbReference type="SAM" id="MobiDB-lite"/>
    </source>
</evidence>
<reference evidence="6" key="3">
    <citation type="submission" date="2019-06" db="EMBL/GenBank/DDBJ databases">
        <authorList>
            <person name="Poynton C."/>
            <person name="Hasenbein S."/>
            <person name="Benoit J.B."/>
            <person name="Sepulveda M.S."/>
            <person name="Poelchau M.F."/>
            <person name="Murali S.C."/>
            <person name="Chen S."/>
            <person name="Glastad K.M."/>
            <person name="Werren J.H."/>
            <person name="Vineis J.H."/>
            <person name="Bowen J.L."/>
            <person name="Friedrich M."/>
            <person name="Jones J."/>
            <person name="Robertson H.M."/>
            <person name="Feyereisen R."/>
            <person name="Mechler-Hickson A."/>
            <person name="Mathers N."/>
            <person name="Lee C.E."/>
            <person name="Colbourne J.K."/>
            <person name="Biales A."/>
            <person name="Johnston J.S."/>
            <person name="Wellborn G.A."/>
            <person name="Rosendale A.J."/>
            <person name="Cridge A.G."/>
            <person name="Munoz-Torres M.C."/>
            <person name="Bain P.A."/>
            <person name="Manny A.R."/>
            <person name="Major K.M."/>
            <person name="Lambert F.N."/>
            <person name="Vulpe C.D."/>
            <person name="Tuck P."/>
            <person name="Blalock B.J."/>
            <person name="Lin Y.-Y."/>
            <person name="Smith M.E."/>
            <person name="Ochoa-Acuna H."/>
            <person name="Chen M.-J.M."/>
            <person name="Childers C.P."/>
            <person name="Qu J."/>
            <person name="Dugan S."/>
            <person name="Lee S.L."/>
            <person name="Chao H."/>
            <person name="Dinh H."/>
            <person name="Han Y."/>
            <person name="Doddapaneni H."/>
            <person name="Worley K.C."/>
            <person name="Muzny D.M."/>
            <person name="Gibbs R.A."/>
            <person name="Richards S."/>
        </authorList>
    </citation>
    <scope>NUCLEOTIDE SEQUENCE</scope>
    <source>
        <strain evidence="6">HAZT.00-mixed</strain>
        <tissue evidence="6">Whole organism</tissue>
    </source>
</reference>
<reference evidence="6" key="1">
    <citation type="submission" date="2014-08" db="EMBL/GenBank/DDBJ databases">
        <authorList>
            <person name="Murali S."/>
            <person name="Richards S."/>
            <person name="Bandaranaike D."/>
            <person name="Bellair M."/>
            <person name="Blankenburg K."/>
            <person name="Chao H."/>
            <person name="Dinh H."/>
            <person name="Doddapaneni H."/>
            <person name="Dugan-Rocha S."/>
            <person name="Elkadiri S."/>
            <person name="Gnanaolivu R."/>
            <person name="Hughes D."/>
            <person name="Lee S."/>
            <person name="Li M."/>
            <person name="Ming W."/>
            <person name="Munidasa M."/>
            <person name="Muniz J."/>
            <person name="Nguyen L."/>
            <person name="Osuji N."/>
            <person name="Pu L.-L."/>
            <person name="Puazo M."/>
            <person name="Skinner E."/>
            <person name="Qu C."/>
            <person name="Quiroz J."/>
            <person name="Raj R."/>
            <person name="Weissenberger G."/>
            <person name="Xin Y."/>
            <person name="Zou X."/>
            <person name="Han Y."/>
            <person name="Worley K."/>
            <person name="Muzny D."/>
            <person name="Gibbs R."/>
        </authorList>
    </citation>
    <scope>NUCLEOTIDE SEQUENCE</scope>
    <source>
        <strain evidence="6">HAZT.00-mixed</strain>
        <tissue evidence="6">Whole organism</tissue>
    </source>
</reference>
<feature type="region of interest" description="Disordered" evidence="4">
    <location>
        <begin position="173"/>
        <end position="202"/>
    </location>
</feature>
<dbReference type="InterPro" id="IPR001766">
    <property type="entry name" value="Fork_head_dom"/>
</dbReference>
<dbReference type="GO" id="GO:0030154">
    <property type="term" value="P:cell differentiation"/>
    <property type="evidence" value="ECO:0007669"/>
    <property type="project" value="TreeGrafter"/>
</dbReference>
<keyword evidence="1 3" id="KW-0238">DNA-binding</keyword>
<dbReference type="PRINTS" id="PR00053">
    <property type="entry name" value="FORKHEAD"/>
</dbReference>
<evidence type="ECO:0000256" key="3">
    <source>
        <dbReference type="PROSITE-ProRule" id="PRU00089"/>
    </source>
</evidence>
<evidence type="ECO:0000259" key="5">
    <source>
        <dbReference type="PROSITE" id="PS50039"/>
    </source>
</evidence>
<accession>A0A6A0H6L8</accession>
<evidence type="ECO:0000256" key="2">
    <source>
        <dbReference type="ARBA" id="ARBA00023242"/>
    </source>
</evidence>
<comment type="caution">
    <text evidence="6">The sequence shown here is derived from an EMBL/GenBank/DDBJ whole genome shotgun (WGS) entry which is preliminary data.</text>
</comment>
<dbReference type="Pfam" id="PF00250">
    <property type="entry name" value="Forkhead"/>
    <property type="match status" value="1"/>
</dbReference>
<dbReference type="InterPro" id="IPR030456">
    <property type="entry name" value="TF_fork_head_CS_2"/>
</dbReference>
<dbReference type="GO" id="GO:0000978">
    <property type="term" value="F:RNA polymerase II cis-regulatory region sequence-specific DNA binding"/>
    <property type="evidence" value="ECO:0007669"/>
    <property type="project" value="TreeGrafter"/>
</dbReference>
<sequence length="202" mass="22525">MAIWNSPEKMCTLADIYKFITDGFPYYRKNTQRWQNSLRHNLSFNDCFIKIPRRPDRPGKGSPFSGVPFRPQAILSRPCYPGMPPNSAAARFLSANSPPHSPPANLASLASLMSAHTRAQELDEDEQILIDDYEEEDAGQKMVSDMVSKLRASIEYGDEVDKRRLNKTITPPLSDVADITEPESRPAKGEVLASTSPTARSV</sequence>
<feature type="DNA-binding region" description="Fork-head" evidence="3">
    <location>
        <begin position="1"/>
        <end position="62"/>
    </location>
</feature>